<gene>
    <name evidence="2" type="ORF">GGR46_004099</name>
</gene>
<dbReference type="Proteomes" id="UP000557392">
    <property type="component" value="Unassembled WGS sequence"/>
</dbReference>
<sequence length="194" mass="21570">MEHQPIQPAAEPDPLADYTPVVLRARHNGWTADRQRAFLTALSETGSISDACKVTGVSPRSAYRLRARPDALSFADAWDEALLVSVSRLASLAFERATRGAIRELWKDGVLIAESRQPSDKLLMFLLTHLRAEWFKPKTAMSSSPAAGAERRYAKAVANLTDSDEPADPLLLRDYEAQPPQEPIDPIDDMDEDW</sequence>
<protein>
    <submittedName>
        <fullName evidence="2">Uncharacterized protein</fullName>
    </submittedName>
</protein>
<evidence type="ECO:0000313" key="2">
    <source>
        <dbReference type="EMBL" id="MBB4100527.1"/>
    </source>
</evidence>
<feature type="region of interest" description="Disordered" evidence="1">
    <location>
        <begin position="157"/>
        <end position="194"/>
    </location>
</feature>
<organism evidence="2 3">
    <name type="scientific">Sphingomonas kyeonggiensis</name>
    <dbReference type="NCBI Taxonomy" id="1268553"/>
    <lineage>
        <taxon>Bacteria</taxon>
        <taxon>Pseudomonadati</taxon>
        <taxon>Pseudomonadota</taxon>
        <taxon>Alphaproteobacteria</taxon>
        <taxon>Sphingomonadales</taxon>
        <taxon>Sphingomonadaceae</taxon>
        <taxon>Sphingomonas</taxon>
    </lineage>
</organism>
<evidence type="ECO:0000313" key="3">
    <source>
        <dbReference type="Proteomes" id="UP000557392"/>
    </source>
</evidence>
<dbReference type="AlphaFoldDB" id="A0A7W6JVW6"/>
<keyword evidence="3" id="KW-1185">Reference proteome</keyword>
<accession>A0A7W6JVW6</accession>
<dbReference type="RefSeq" id="WP_183999811.1">
    <property type="nucleotide sequence ID" value="NZ_JACIEH010000003.1"/>
</dbReference>
<name>A0A7W6JVW6_9SPHN</name>
<evidence type="ECO:0000256" key="1">
    <source>
        <dbReference type="SAM" id="MobiDB-lite"/>
    </source>
</evidence>
<reference evidence="2 3" key="1">
    <citation type="submission" date="2020-08" db="EMBL/GenBank/DDBJ databases">
        <title>Genomic Encyclopedia of Type Strains, Phase IV (KMG-IV): sequencing the most valuable type-strain genomes for metagenomic binning, comparative biology and taxonomic classification.</title>
        <authorList>
            <person name="Goeker M."/>
        </authorList>
    </citation>
    <scope>NUCLEOTIDE SEQUENCE [LARGE SCALE GENOMIC DNA]</scope>
    <source>
        <strain evidence="2 3">DSM 101806</strain>
    </source>
</reference>
<feature type="compositionally biased region" description="Acidic residues" evidence="1">
    <location>
        <begin position="185"/>
        <end position="194"/>
    </location>
</feature>
<comment type="caution">
    <text evidence="2">The sequence shown here is derived from an EMBL/GenBank/DDBJ whole genome shotgun (WGS) entry which is preliminary data.</text>
</comment>
<dbReference type="EMBL" id="JACIEH010000003">
    <property type="protein sequence ID" value="MBB4100527.1"/>
    <property type="molecule type" value="Genomic_DNA"/>
</dbReference>
<proteinExistence type="predicted"/>